<dbReference type="RefSeq" id="WP_094200211.1">
    <property type="nucleotide sequence ID" value="NZ_NBIM01000001.1"/>
</dbReference>
<proteinExistence type="predicted"/>
<dbReference type="SUPFAM" id="SSF55073">
    <property type="entry name" value="Nucleotide cyclase"/>
    <property type="match status" value="1"/>
</dbReference>
<dbReference type="Pfam" id="PF00072">
    <property type="entry name" value="Response_reg"/>
    <property type="match status" value="1"/>
</dbReference>
<dbReference type="PROSITE" id="PS50883">
    <property type="entry name" value="EAL"/>
    <property type="match status" value="1"/>
</dbReference>
<dbReference type="Gene3D" id="3.40.50.2300">
    <property type="match status" value="1"/>
</dbReference>
<name>A0A233RJ61_9GAMM</name>
<gene>
    <name evidence="4" type="ORF">B6S08_08110</name>
</gene>
<dbReference type="InterPro" id="IPR050706">
    <property type="entry name" value="Cyclic-di-GMP_PDE-like"/>
</dbReference>
<dbReference type="OrthoDB" id="9804951at2"/>
<organism evidence="4 5">
    <name type="scientific">Oceanimonas doudoroffii</name>
    <dbReference type="NCBI Taxonomy" id="84158"/>
    <lineage>
        <taxon>Bacteria</taxon>
        <taxon>Pseudomonadati</taxon>
        <taxon>Pseudomonadota</taxon>
        <taxon>Gammaproteobacteria</taxon>
        <taxon>Aeromonadales</taxon>
        <taxon>Aeromonadaceae</taxon>
        <taxon>Oceanimonas</taxon>
    </lineage>
</organism>
<evidence type="ECO:0000259" key="3">
    <source>
        <dbReference type="PROSITE" id="PS50883"/>
    </source>
</evidence>
<evidence type="ECO:0000313" key="5">
    <source>
        <dbReference type="Proteomes" id="UP000242757"/>
    </source>
</evidence>
<keyword evidence="1" id="KW-0597">Phosphoprotein</keyword>
<feature type="modified residue" description="4-aspartylphosphate" evidence="1">
    <location>
        <position position="60"/>
    </location>
</feature>
<dbReference type="SUPFAM" id="SSF52172">
    <property type="entry name" value="CheY-like"/>
    <property type="match status" value="1"/>
</dbReference>
<dbReference type="Pfam" id="PF00563">
    <property type="entry name" value="EAL"/>
    <property type="match status" value="1"/>
</dbReference>
<dbReference type="InterPro" id="IPR001789">
    <property type="entry name" value="Sig_transdc_resp-reg_receiver"/>
</dbReference>
<dbReference type="SMART" id="SM00448">
    <property type="entry name" value="REC"/>
    <property type="match status" value="1"/>
</dbReference>
<dbReference type="PROSITE" id="PS50110">
    <property type="entry name" value="RESPONSE_REGULATORY"/>
    <property type="match status" value="1"/>
</dbReference>
<evidence type="ECO:0000256" key="1">
    <source>
        <dbReference type="PROSITE-ProRule" id="PRU00169"/>
    </source>
</evidence>
<dbReference type="GO" id="GO:0000160">
    <property type="term" value="P:phosphorelay signal transduction system"/>
    <property type="evidence" value="ECO:0007669"/>
    <property type="project" value="InterPro"/>
</dbReference>
<dbReference type="GO" id="GO:0071111">
    <property type="term" value="F:cyclic-guanylate-specific phosphodiesterase activity"/>
    <property type="evidence" value="ECO:0007669"/>
    <property type="project" value="InterPro"/>
</dbReference>
<accession>A0A233RJ61</accession>
<evidence type="ECO:0000259" key="2">
    <source>
        <dbReference type="PROSITE" id="PS50110"/>
    </source>
</evidence>
<dbReference type="Gene3D" id="3.20.20.450">
    <property type="entry name" value="EAL domain"/>
    <property type="match status" value="1"/>
</dbReference>
<dbReference type="Pfam" id="PF00990">
    <property type="entry name" value="GGDEF"/>
    <property type="match status" value="1"/>
</dbReference>
<keyword evidence="5" id="KW-1185">Reference proteome</keyword>
<reference evidence="4 5" key="1">
    <citation type="submission" date="2017-08" db="EMBL/GenBank/DDBJ databases">
        <title>A Genome Sequence of Oceanimonas doudoroffii ATCC 27123T.</title>
        <authorList>
            <person name="Brennan M.A."/>
            <person name="Maclea K.S."/>
            <person name="Mcclelland W.D."/>
            <person name="Trachtenberg A.M."/>
        </authorList>
    </citation>
    <scope>NUCLEOTIDE SEQUENCE [LARGE SCALE GENOMIC DNA]</scope>
    <source>
        <strain evidence="4 5">ATCC 27123</strain>
    </source>
</reference>
<dbReference type="InterPro" id="IPR000160">
    <property type="entry name" value="GGDEF_dom"/>
</dbReference>
<dbReference type="Proteomes" id="UP000242757">
    <property type="component" value="Unassembled WGS sequence"/>
</dbReference>
<feature type="domain" description="Response regulatory" evidence="2">
    <location>
        <begin position="10"/>
        <end position="127"/>
    </location>
</feature>
<dbReference type="SUPFAM" id="SSF141868">
    <property type="entry name" value="EAL domain-like"/>
    <property type="match status" value="1"/>
</dbReference>
<dbReference type="CDD" id="cd01948">
    <property type="entry name" value="EAL"/>
    <property type="match status" value="1"/>
</dbReference>
<dbReference type="InterPro" id="IPR011006">
    <property type="entry name" value="CheY-like_superfamily"/>
</dbReference>
<dbReference type="SMART" id="SM00267">
    <property type="entry name" value="GGDEF"/>
    <property type="match status" value="1"/>
</dbReference>
<dbReference type="SMART" id="SM00052">
    <property type="entry name" value="EAL"/>
    <property type="match status" value="1"/>
</dbReference>
<comment type="caution">
    <text evidence="4">The sequence shown here is derived from an EMBL/GenBank/DDBJ whole genome shotgun (WGS) entry which is preliminary data.</text>
</comment>
<dbReference type="Gene3D" id="3.30.70.270">
    <property type="match status" value="1"/>
</dbReference>
<dbReference type="InterPro" id="IPR029787">
    <property type="entry name" value="Nucleotide_cyclase"/>
</dbReference>
<dbReference type="PANTHER" id="PTHR33121:SF70">
    <property type="entry name" value="SIGNALING PROTEIN YKOW"/>
    <property type="match status" value="1"/>
</dbReference>
<dbReference type="InterPro" id="IPR043128">
    <property type="entry name" value="Rev_trsase/Diguanyl_cyclase"/>
</dbReference>
<evidence type="ECO:0000313" key="4">
    <source>
        <dbReference type="EMBL" id="OXY83437.1"/>
    </source>
</evidence>
<dbReference type="PANTHER" id="PTHR33121">
    <property type="entry name" value="CYCLIC DI-GMP PHOSPHODIESTERASE PDEF"/>
    <property type="match status" value="1"/>
</dbReference>
<dbReference type="EMBL" id="NBIM01000001">
    <property type="protein sequence ID" value="OXY83437.1"/>
    <property type="molecule type" value="Genomic_DNA"/>
</dbReference>
<feature type="domain" description="EAL" evidence="3">
    <location>
        <begin position="321"/>
        <end position="577"/>
    </location>
</feature>
<protein>
    <submittedName>
        <fullName evidence="4">REC domain-containing phosphodiesterase</fullName>
    </submittedName>
</protein>
<dbReference type="AlphaFoldDB" id="A0A233RJ61"/>
<dbReference type="InterPro" id="IPR035919">
    <property type="entry name" value="EAL_sf"/>
</dbReference>
<dbReference type="InterPro" id="IPR001633">
    <property type="entry name" value="EAL_dom"/>
</dbReference>
<sequence length="578" mass="64568">MTAPAHAGAHILVLDDNPINVELLLCLLEDEGYRQVRGETDPRQLARHMQEQPMDLLLLDIRMPHLDGYRVLEWLEAEWGVRAPPVIVLSAQTDADTRLRALGLGARDFLNKPFDQLEVLQRIRNTLQAHFLLRERSDRARGLEDEVRQRTRELQQQAISDPVTGRLNRRGLLECLGERLEGDVVLYFIALDGLEDIARLHGLRVAETLSLTLSSRLQALLQEPDCVFGPWSSSEWLVLDFGAPKATGMARRAGELLGRLTQGMEVEQLLLHLDCRIGVSHSGLAHSGEEHLVRQAAMALPHKAGEWRCFEPELEQRLLTLSHYRQALRTAAEQRELFLVYQPKVELVNERVIGAEALLRWTSPELGRVSPADFIPIAESSGDILRLGDWVIDTAIGQLEQWLEQECVPPNFRVAVNVAALQLMQPGFADSLITRLGRSRLPAGAIEIEVTESGLMQNLDLALAQLRQLAAAGIGIAIDDFGTGYSSLAYLKTMPVSVLKIDRAFVDSMDTDEQDRGLAQAVIHMARILGCDTVAEGVERPEQVALLRAMGCTQIQGYWFSPPLRPEVFIDYCQEQNG</sequence>